<feature type="repeat" description="WD" evidence="3">
    <location>
        <begin position="306"/>
        <end position="339"/>
    </location>
</feature>
<dbReference type="AlphaFoldDB" id="A0A286U5M4"/>
<evidence type="ECO:0000256" key="3">
    <source>
        <dbReference type="PROSITE-ProRule" id="PRU00221"/>
    </source>
</evidence>
<gene>
    <name evidence="4" type="ORF">PNOK_0942800</name>
</gene>
<dbReference type="CDD" id="cd00200">
    <property type="entry name" value="WD40"/>
    <property type="match status" value="1"/>
</dbReference>
<dbReference type="PRINTS" id="PR00320">
    <property type="entry name" value="GPROTEINBRPT"/>
</dbReference>
<comment type="caution">
    <text evidence="4">The sequence shown here is derived from an EMBL/GenBank/DDBJ whole genome shotgun (WGS) entry which is preliminary data.</text>
</comment>
<dbReference type="InterPro" id="IPR036322">
    <property type="entry name" value="WD40_repeat_dom_sf"/>
</dbReference>
<evidence type="ECO:0000313" key="5">
    <source>
        <dbReference type="Proteomes" id="UP000217199"/>
    </source>
</evidence>
<dbReference type="InterPro" id="IPR001680">
    <property type="entry name" value="WD40_rpt"/>
</dbReference>
<dbReference type="PROSITE" id="PS50294">
    <property type="entry name" value="WD_REPEATS_REGION"/>
    <property type="match status" value="6"/>
</dbReference>
<evidence type="ECO:0000313" key="4">
    <source>
        <dbReference type="EMBL" id="PAV14875.1"/>
    </source>
</evidence>
<dbReference type="PANTHER" id="PTHR19848">
    <property type="entry name" value="WD40 REPEAT PROTEIN"/>
    <property type="match status" value="1"/>
</dbReference>
<dbReference type="STRING" id="2282107.A0A286U5M4"/>
<evidence type="ECO:0000256" key="1">
    <source>
        <dbReference type="ARBA" id="ARBA00022574"/>
    </source>
</evidence>
<feature type="repeat" description="WD" evidence="3">
    <location>
        <begin position="224"/>
        <end position="267"/>
    </location>
</feature>
<proteinExistence type="predicted"/>
<reference evidence="4 5" key="1">
    <citation type="journal article" date="2017" name="Mol. Ecol.">
        <title>Comparative and population genomic landscape of Phellinus noxius: A hypervariable fungus causing root rot in trees.</title>
        <authorList>
            <person name="Chung C.L."/>
            <person name="Lee T.J."/>
            <person name="Akiba M."/>
            <person name="Lee H.H."/>
            <person name="Kuo T.H."/>
            <person name="Liu D."/>
            <person name="Ke H.M."/>
            <person name="Yokoi T."/>
            <person name="Roa M.B."/>
            <person name="Lu M.J."/>
            <person name="Chang Y.Y."/>
            <person name="Ann P.J."/>
            <person name="Tsai J.N."/>
            <person name="Chen C.Y."/>
            <person name="Tzean S.S."/>
            <person name="Ota Y."/>
            <person name="Hattori T."/>
            <person name="Sahashi N."/>
            <person name="Liou R.F."/>
            <person name="Kikuchi T."/>
            <person name="Tsai I.J."/>
        </authorList>
    </citation>
    <scope>NUCLEOTIDE SEQUENCE [LARGE SCALE GENOMIC DNA]</scope>
    <source>
        <strain evidence="4 5">FFPRI411160</strain>
    </source>
</reference>
<dbReference type="PROSITE" id="PS50082">
    <property type="entry name" value="WD_REPEATS_2"/>
    <property type="match status" value="8"/>
</dbReference>
<feature type="repeat" description="WD" evidence="3">
    <location>
        <begin position="273"/>
        <end position="304"/>
    </location>
</feature>
<dbReference type="OrthoDB" id="538223at2759"/>
<dbReference type="PROSITE" id="PS00678">
    <property type="entry name" value="WD_REPEATS_1"/>
    <property type="match status" value="2"/>
</dbReference>
<feature type="repeat" description="WD" evidence="3">
    <location>
        <begin position="346"/>
        <end position="387"/>
    </location>
</feature>
<dbReference type="InterPro" id="IPR020472">
    <property type="entry name" value="WD40_PAC1"/>
</dbReference>
<dbReference type="InParanoid" id="A0A286U5M4"/>
<feature type="repeat" description="WD" evidence="3">
    <location>
        <begin position="96"/>
        <end position="129"/>
    </location>
</feature>
<protein>
    <submittedName>
        <fullName evidence="4">WD40 domain containing protein</fullName>
    </submittedName>
</protein>
<accession>A0A286U5M4</accession>
<keyword evidence="2" id="KW-0677">Repeat</keyword>
<keyword evidence="5" id="KW-1185">Reference proteome</keyword>
<dbReference type="Proteomes" id="UP000217199">
    <property type="component" value="Unassembled WGS sequence"/>
</dbReference>
<feature type="repeat" description="WD" evidence="3">
    <location>
        <begin position="389"/>
        <end position="430"/>
    </location>
</feature>
<dbReference type="InterPro" id="IPR015943">
    <property type="entry name" value="WD40/YVTN_repeat-like_dom_sf"/>
</dbReference>
<dbReference type="Pfam" id="PF00400">
    <property type="entry name" value="WD40"/>
    <property type="match status" value="9"/>
</dbReference>
<sequence length="625" mass="68432">MCFWDVDSGELIDNPFGRDAGVSQDSGNTIVVMNRDDAVDEWGTDICERMHGLSAVDIGHITSVLNDSSKYCAIGFEDGAIQLWERRERTAVFEPLKGHSGKVLALVTDQFKSDYLASGSEDQTIIIWDPERREMKLPPLKGHSGPITSLASVNLKTLGSGSLDGTVRLWDVSTGVMLHAFTASEMGSVYSVACYDNRLILSGSEDGIIRMWDTEHREMPPKKFVGHTDKVISLAIDYDNRGRRFASGSSDGTVRVWDIEREREIVEGSMGEMAVSPNGEYLVSGSSKGTVSVWRIGTGELINGPLEGHNSSVTSLSFSPDGSHFASGSFDGTVRIWNLGGESVTCSTEGQRVWAICFSPDGKHVASSGTDKPILVWDSQNGRLALEIFEGHSKLVVSICYSPDGNRIVSGSRDENICIWDALDGTLLQTLPDQATSVKCSHDGSYIISVSVPEDGTIRFWDANNGKPIREPIKVQVYFMSTIYFSPDDTYFVSKSLENCRVWNMSTGRPLFEVNLISPGSSFVFLPSSDSKYIKFASSSDEDGLIRIYCVDIDSKGTISDAPDEDGWLVGNDGNLLSWVPSGIRHSLIYGSCVRILNSQFTTKLTLSKYQGSQWTSCFPSSDIV</sequence>
<dbReference type="SUPFAM" id="SSF50978">
    <property type="entry name" value="WD40 repeat-like"/>
    <property type="match status" value="2"/>
</dbReference>
<dbReference type="EMBL" id="NBII01000011">
    <property type="protein sequence ID" value="PAV14875.1"/>
    <property type="molecule type" value="Genomic_DNA"/>
</dbReference>
<dbReference type="InterPro" id="IPR019775">
    <property type="entry name" value="WD40_repeat_CS"/>
</dbReference>
<dbReference type="Gene3D" id="2.130.10.10">
    <property type="entry name" value="YVTN repeat-like/Quinoprotein amine dehydrogenase"/>
    <property type="match status" value="5"/>
</dbReference>
<organism evidence="4 5">
    <name type="scientific">Pyrrhoderma noxium</name>
    <dbReference type="NCBI Taxonomy" id="2282107"/>
    <lineage>
        <taxon>Eukaryota</taxon>
        <taxon>Fungi</taxon>
        <taxon>Dikarya</taxon>
        <taxon>Basidiomycota</taxon>
        <taxon>Agaricomycotina</taxon>
        <taxon>Agaricomycetes</taxon>
        <taxon>Hymenochaetales</taxon>
        <taxon>Hymenochaetaceae</taxon>
        <taxon>Pyrrhoderma</taxon>
    </lineage>
</organism>
<evidence type="ECO:0000256" key="2">
    <source>
        <dbReference type="ARBA" id="ARBA00022737"/>
    </source>
</evidence>
<keyword evidence="1 3" id="KW-0853">WD repeat</keyword>
<dbReference type="PANTHER" id="PTHR19848:SF8">
    <property type="entry name" value="F-BOX AND WD REPEAT DOMAIN CONTAINING 7"/>
    <property type="match status" value="1"/>
</dbReference>
<dbReference type="SMART" id="SM00320">
    <property type="entry name" value="WD40"/>
    <property type="match status" value="11"/>
</dbReference>
<feature type="repeat" description="WD" evidence="3">
    <location>
        <begin position="196"/>
        <end position="222"/>
    </location>
</feature>
<name>A0A286U5M4_9AGAM</name>
<feature type="repeat" description="WD" evidence="3">
    <location>
        <begin position="140"/>
        <end position="180"/>
    </location>
</feature>